<dbReference type="EMBL" id="RPFJ01000001">
    <property type="protein sequence ID" value="RPE00901.1"/>
    <property type="molecule type" value="Genomic_DNA"/>
</dbReference>
<dbReference type="RefSeq" id="WP_123895959.1">
    <property type="nucleotide sequence ID" value="NZ_RPFJ01000001.1"/>
</dbReference>
<dbReference type="OrthoDB" id="710080at2"/>
<evidence type="ECO:0000313" key="4">
    <source>
        <dbReference type="Proteomes" id="UP000270856"/>
    </source>
</evidence>
<dbReference type="Pfam" id="PF11396">
    <property type="entry name" value="PepSY_like"/>
    <property type="match status" value="2"/>
</dbReference>
<comment type="caution">
    <text evidence="3">The sequence shown here is derived from an EMBL/GenBank/DDBJ whole genome shotgun (WGS) entry which is preliminary data.</text>
</comment>
<keyword evidence="1" id="KW-0732">Signal</keyword>
<sequence length="274" mass="30980">MKNFKFLSLIVAASIIFTFTQCSDDDDNSSSNLPENAETFLASTYPNATYEVKTRKGPDGSEEIYVELNNGAKISFTKTGNIVYVGGKIDIVPESVITDKVKAYVTENYPTASIVEWELDDNEQEVELSNNIELVFDLDGNFLYSDNDSDDENEETLTYAELLENIKSFIETHFSDVSVKEITKETNGSYVKYEIEMFNDIEMDFDANGELTSIEVDAGIPTAIISENISSYVSENYPDATIVEWDLDRRKQEIELDNDVELVFDLDGNFLYKD</sequence>
<gene>
    <name evidence="3" type="ORF">EGM88_00705</name>
</gene>
<reference evidence="3 4" key="1">
    <citation type="submission" date="2018-11" db="EMBL/GenBank/DDBJ databases">
        <title>Aureibaculum marinum gen. nov., sp. nov., a member of the family Flavobacteriaceae isolated from the Bohai Sea.</title>
        <authorList>
            <person name="Ji X."/>
        </authorList>
    </citation>
    <scope>NUCLEOTIDE SEQUENCE [LARGE SCALE GENOMIC DNA]</scope>
    <source>
        <strain evidence="3 4">BH-SD17</strain>
    </source>
</reference>
<feature type="chain" id="PRO_5017986401" description="Putative beta-lactamase-inhibitor-like PepSY-like domain-containing protein" evidence="1">
    <location>
        <begin position="24"/>
        <end position="274"/>
    </location>
</feature>
<evidence type="ECO:0000259" key="2">
    <source>
        <dbReference type="Pfam" id="PF11396"/>
    </source>
</evidence>
<dbReference type="Proteomes" id="UP000270856">
    <property type="component" value="Unassembled WGS sequence"/>
</dbReference>
<name>A0A3N4P893_9FLAO</name>
<evidence type="ECO:0000313" key="3">
    <source>
        <dbReference type="EMBL" id="RPE00901.1"/>
    </source>
</evidence>
<proteinExistence type="predicted"/>
<dbReference type="Gene3D" id="3.40.1420.30">
    <property type="match status" value="2"/>
</dbReference>
<dbReference type="InterPro" id="IPR021533">
    <property type="entry name" value="PepSY-like"/>
</dbReference>
<feature type="signal peptide" evidence="1">
    <location>
        <begin position="1"/>
        <end position="23"/>
    </location>
</feature>
<organism evidence="3 4">
    <name type="scientific">Aureibaculum marinum</name>
    <dbReference type="NCBI Taxonomy" id="2487930"/>
    <lineage>
        <taxon>Bacteria</taxon>
        <taxon>Pseudomonadati</taxon>
        <taxon>Bacteroidota</taxon>
        <taxon>Flavobacteriia</taxon>
        <taxon>Flavobacteriales</taxon>
        <taxon>Flavobacteriaceae</taxon>
        <taxon>Aureibaculum</taxon>
    </lineage>
</organism>
<dbReference type="SUPFAM" id="SSF160574">
    <property type="entry name" value="BT0923-like"/>
    <property type="match status" value="2"/>
</dbReference>
<protein>
    <recommendedName>
        <fullName evidence="2">Putative beta-lactamase-inhibitor-like PepSY-like domain-containing protein</fullName>
    </recommendedName>
</protein>
<feature type="domain" description="Putative beta-lactamase-inhibitor-like PepSY-like" evidence="2">
    <location>
        <begin position="65"/>
        <end position="143"/>
    </location>
</feature>
<evidence type="ECO:0000256" key="1">
    <source>
        <dbReference type="SAM" id="SignalP"/>
    </source>
</evidence>
<dbReference type="AlphaFoldDB" id="A0A3N4P893"/>
<feature type="domain" description="Putative beta-lactamase-inhibitor-like PepSY-like" evidence="2">
    <location>
        <begin position="192"/>
        <end position="271"/>
    </location>
</feature>
<accession>A0A3N4P893</accession>
<keyword evidence="4" id="KW-1185">Reference proteome</keyword>